<evidence type="ECO:0000313" key="10">
    <source>
        <dbReference type="Ensembl" id="ENSKMAP00000025291.1"/>
    </source>
</evidence>
<dbReference type="InterPro" id="IPR036179">
    <property type="entry name" value="Ig-like_dom_sf"/>
</dbReference>
<dbReference type="InterPro" id="IPR003599">
    <property type="entry name" value="Ig_sub"/>
</dbReference>
<evidence type="ECO:0000256" key="8">
    <source>
        <dbReference type="SAM" id="SignalP"/>
    </source>
</evidence>
<feature type="signal peptide" evidence="8">
    <location>
        <begin position="1"/>
        <end position="16"/>
    </location>
</feature>
<protein>
    <submittedName>
        <fullName evidence="10">Uncharacterized LOC108231235</fullName>
    </submittedName>
</protein>
<dbReference type="CDD" id="cd00099">
    <property type="entry name" value="IgV"/>
    <property type="match status" value="2"/>
</dbReference>
<dbReference type="InterPro" id="IPR013783">
    <property type="entry name" value="Ig-like_fold"/>
</dbReference>
<evidence type="ECO:0000256" key="3">
    <source>
        <dbReference type="ARBA" id="ARBA00022729"/>
    </source>
</evidence>
<evidence type="ECO:0000259" key="9">
    <source>
        <dbReference type="PROSITE" id="PS50835"/>
    </source>
</evidence>
<accession>A0A3Q3B8B2</accession>
<evidence type="ECO:0000256" key="7">
    <source>
        <dbReference type="ARBA" id="ARBA00023180"/>
    </source>
</evidence>
<dbReference type="SUPFAM" id="SSF48726">
    <property type="entry name" value="Immunoglobulin"/>
    <property type="match status" value="2"/>
</dbReference>
<name>A0A3Q3B8B2_KRYMA</name>
<dbReference type="GO" id="GO:0005886">
    <property type="term" value="C:plasma membrane"/>
    <property type="evidence" value="ECO:0007669"/>
    <property type="project" value="UniProtKB-SubCell"/>
</dbReference>
<dbReference type="Pfam" id="PF07686">
    <property type="entry name" value="V-set"/>
    <property type="match status" value="1"/>
</dbReference>
<evidence type="ECO:0000256" key="6">
    <source>
        <dbReference type="ARBA" id="ARBA00023157"/>
    </source>
</evidence>
<dbReference type="PANTHER" id="PTHR19433:SF111">
    <property type="entry name" value="T CELL RECEPTOR ALPHA VARIABLE 4"/>
    <property type="match status" value="1"/>
</dbReference>
<feature type="chain" id="PRO_5018779274" evidence="8">
    <location>
        <begin position="17"/>
        <end position="320"/>
    </location>
</feature>
<dbReference type="AlphaFoldDB" id="A0A3Q3B8B2"/>
<keyword evidence="6" id="KW-1015">Disulfide bond</keyword>
<feature type="domain" description="Ig-like" evidence="9">
    <location>
        <begin position="26"/>
        <end position="105"/>
    </location>
</feature>
<dbReference type="InterPro" id="IPR052051">
    <property type="entry name" value="TCR_complex_component"/>
</dbReference>
<evidence type="ECO:0000256" key="2">
    <source>
        <dbReference type="ARBA" id="ARBA00022475"/>
    </source>
</evidence>
<dbReference type="GO" id="GO:0002376">
    <property type="term" value="P:immune system process"/>
    <property type="evidence" value="ECO:0007669"/>
    <property type="project" value="UniProtKB-KW"/>
</dbReference>
<dbReference type="InterPro" id="IPR007110">
    <property type="entry name" value="Ig-like_dom"/>
</dbReference>
<dbReference type="SMART" id="SM00409">
    <property type="entry name" value="IG"/>
    <property type="match status" value="2"/>
</dbReference>
<dbReference type="GeneTree" id="ENSGT01030000234530"/>
<comment type="subcellular location">
    <subcellularLocation>
        <location evidence="1">Cell membrane</location>
    </subcellularLocation>
</comment>
<keyword evidence="2" id="KW-1003">Cell membrane</keyword>
<sequence>MILLWVTLLLFHQGYTLVPVTTVQLGEPVTFTCPVPEDKDSSFLLCWYKQNAGDSMKLIASLLMHVQPEYGPEFSASRINVMLDKEISNLTILRTVQGDEGMYHCAFKDWKKHRWHGNYLSLKGKVKKVFRTSSDPDRPGGSVSLQCSVLSDSDNKTCSGGLRVFWFRSRSDKSSPDIIYADGNRHDECEKKPDSQKRCVFSKNINSSDAETYYCAVATCGQIIFGKGIEINRTSSPTRHENLGQPRDCIVSKVALFYFQYLSTSQQVYVTIIILLLSAQNEDGQDLNYVALRFSGGKSSRGKKKKELKTEESVYSHVKI</sequence>
<evidence type="ECO:0000256" key="5">
    <source>
        <dbReference type="ARBA" id="ARBA00023136"/>
    </source>
</evidence>
<organism evidence="10 11">
    <name type="scientific">Kryptolebias marmoratus</name>
    <name type="common">Mangrove killifish</name>
    <name type="synonym">Rivulus marmoratus</name>
    <dbReference type="NCBI Taxonomy" id="37003"/>
    <lineage>
        <taxon>Eukaryota</taxon>
        <taxon>Metazoa</taxon>
        <taxon>Chordata</taxon>
        <taxon>Craniata</taxon>
        <taxon>Vertebrata</taxon>
        <taxon>Euteleostomi</taxon>
        <taxon>Actinopterygii</taxon>
        <taxon>Neopterygii</taxon>
        <taxon>Teleostei</taxon>
        <taxon>Neoteleostei</taxon>
        <taxon>Acanthomorphata</taxon>
        <taxon>Ovalentaria</taxon>
        <taxon>Atherinomorphae</taxon>
        <taxon>Cyprinodontiformes</taxon>
        <taxon>Rivulidae</taxon>
        <taxon>Kryptolebias</taxon>
    </lineage>
</organism>
<dbReference type="Ensembl" id="ENSKMAT00000025611.1">
    <property type="protein sequence ID" value="ENSKMAP00000025291.1"/>
    <property type="gene ID" value="ENSKMAG00000018747.1"/>
</dbReference>
<evidence type="ECO:0000256" key="1">
    <source>
        <dbReference type="ARBA" id="ARBA00004236"/>
    </source>
</evidence>
<reference evidence="10" key="2">
    <citation type="submission" date="2025-09" db="UniProtKB">
        <authorList>
            <consortium name="Ensembl"/>
        </authorList>
    </citation>
    <scope>IDENTIFICATION</scope>
</reference>
<evidence type="ECO:0000256" key="4">
    <source>
        <dbReference type="ARBA" id="ARBA00022859"/>
    </source>
</evidence>
<keyword evidence="7" id="KW-0325">Glycoprotein</keyword>
<feature type="domain" description="Ig-like" evidence="9">
    <location>
        <begin position="140"/>
        <end position="217"/>
    </location>
</feature>
<evidence type="ECO:0000313" key="11">
    <source>
        <dbReference type="Proteomes" id="UP000264800"/>
    </source>
</evidence>
<keyword evidence="11" id="KW-1185">Reference proteome</keyword>
<dbReference type="InterPro" id="IPR013106">
    <property type="entry name" value="Ig_V-set"/>
</dbReference>
<keyword evidence="5" id="KW-0472">Membrane</keyword>
<dbReference type="GO" id="GO:0009617">
    <property type="term" value="P:response to bacterium"/>
    <property type="evidence" value="ECO:0007669"/>
    <property type="project" value="TreeGrafter"/>
</dbReference>
<dbReference type="PROSITE" id="PS50835">
    <property type="entry name" value="IG_LIKE"/>
    <property type="match status" value="2"/>
</dbReference>
<proteinExistence type="predicted"/>
<keyword evidence="3 8" id="KW-0732">Signal</keyword>
<dbReference type="Gene3D" id="2.60.40.10">
    <property type="entry name" value="Immunoglobulins"/>
    <property type="match status" value="2"/>
</dbReference>
<dbReference type="OMA" id="NINTHNE"/>
<reference evidence="10" key="1">
    <citation type="submission" date="2025-08" db="UniProtKB">
        <authorList>
            <consortium name="Ensembl"/>
        </authorList>
    </citation>
    <scope>IDENTIFICATION</scope>
</reference>
<keyword evidence="4" id="KW-0391">Immunity</keyword>
<dbReference type="Proteomes" id="UP000264800">
    <property type="component" value="Unplaced"/>
</dbReference>
<dbReference type="STRING" id="37003.ENSKMAP00000025291"/>
<dbReference type="PANTHER" id="PTHR19433">
    <property type="entry name" value="T-CELL RECEPTOR ALPHA CHAIN V REGION-RELATED"/>
    <property type="match status" value="1"/>
</dbReference>